<keyword evidence="15" id="KW-1185">Reference proteome</keyword>
<evidence type="ECO:0000313" key="14">
    <source>
        <dbReference type="EMBL" id="TSH97360.1"/>
    </source>
</evidence>
<evidence type="ECO:0000256" key="8">
    <source>
        <dbReference type="ARBA" id="ARBA00023170"/>
    </source>
</evidence>
<dbReference type="PROSITE" id="PS52016">
    <property type="entry name" value="TONB_DEPENDENT_REC_3"/>
    <property type="match status" value="1"/>
</dbReference>
<keyword evidence="4 10" id="KW-1134">Transmembrane beta strand</keyword>
<feature type="domain" description="TonB-dependent receptor plug" evidence="13">
    <location>
        <begin position="89"/>
        <end position="192"/>
    </location>
</feature>
<dbReference type="PANTHER" id="PTHR32552:SF74">
    <property type="entry name" value="HYDROXAMATE SIDEROPHORE RECEPTOR FHUE"/>
    <property type="match status" value="1"/>
</dbReference>
<comment type="subcellular location">
    <subcellularLocation>
        <location evidence="1 10">Cell outer membrane</location>
        <topology evidence="1 10">Multi-pass membrane protein</topology>
    </subcellularLocation>
</comment>
<dbReference type="InterPro" id="IPR036942">
    <property type="entry name" value="Beta-barrel_TonB_sf"/>
</dbReference>
<keyword evidence="8 14" id="KW-0675">Receptor</keyword>
<evidence type="ECO:0000256" key="4">
    <source>
        <dbReference type="ARBA" id="ARBA00022452"/>
    </source>
</evidence>
<evidence type="ECO:0000256" key="7">
    <source>
        <dbReference type="ARBA" id="ARBA00023136"/>
    </source>
</evidence>
<evidence type="ECO:0000256" key="2">
    <source>
        <dbReference type="ARBA" id="ARBA00009810"/>
    </source>
</evidence>
<evidence type="ECO:0000256" key="11">
    <source>
        <dbReference type="RuleBase" id="RU003357"/>
    </source>
</evidence>
<dbReference type="GO" id="GO:0038023">
    <property type="term" value="F:signaling receptor activity"/>
    <property type="evidence" value="ECO:0007669"/>
    <property type="project" value="InterPro"/>
</dbReference>
<keyword evidence="7 10" id="KW-0472">Membrane</keyword>
<dbReference type="NCBIfam" id="TIGR01783">
    <property type="entry name" value="TonB-siderophor"/>
    <property type="match status" value="1"/>
</dbReference>
<protein>
    <submittedName>
        <fullName evidence="14">TonB-dependent siderophore receptor</fullName>
    </submittedName>
</protein>
<dbReference type="AlphaFoldDB" id="A0A556AWQ4"/>
<dbReference type="Gene3D" id="2.40.170.20">
    <property type="entry name" value="TonB-dependent receptor, beta-barrel domain"/>
    <property type="match status" value="1"/>
</dbReference>
<dbReference type="GO" id="GO:0015891">
    <property type="term" value="P:siderophore transport"/>
    <property type="evidence" value="ECO:0007669"/>
    <property type="project" value="InterPro"/>
</dbReference>
<dbReference type="EMBL" id="VLTJ01000010">
    <property type="protein sequence ID" value="TSH97360.1"/>
    <property type="molecule type" value="Genomic_DNA"/>
</dbReference>
<keyword evidence="3 10" id="KW-0813">Transport</keyword>
<dbReference type="RefSeq" id="WP_143947315.1">
    <property type="nucleotide sequence ID" value="NZ_BAABMB010000001.1"/>
</dbReference>
<dbReference type="OrthoDB" id="174652at2"/>
<gene>
    <name evidence="14" type="ORF">FOZ76_06455</name>
</gene>
<feature type="domain" description="TonB-dependent receptor-like beta-barrel" evidence="12">
    <location>
        <begin position="285"/>
        <end position="715"/>
    </location>
</feature>
<dbReference type="Pfam" id="PF07715">
    <property type="entry name" value="Plug"/>
    <property type="match status" value="1"/>
</dbReference>
<evidence type="ECO:0000256" key="10">
    <source>
        <dbReference type="PROSITE-ProRule" id="PRU01360"/>
    </source>
</evidence>
<evidence type="ECO:0000256" key="1">
    <source>
        <dbReference type="ARBA" id="ARBA00004571"/>
    </source>
</evidence>
<reference evidence="14 15" key="1">
    <citation type="submission" date="2019-07" db="EMBL/GenBank/DDBJ databases">
        <title>Qingshengfaniella alkalisoli gen. nov., sp. nov., isolated from saline soil.</title>
        <authorList>
            <person name="Xu L."/>
            <person name="Huang X.-X."/>
            <person name="Sun J.-Q."/>
        </authorList>
    </citation>
    <scope>NUCLEOTIDE SEQUENCE [LARGE SCALE GENOMIC DNA]</scope>
    <source>
        <strain evidence="14 15">DSM 27279</strain>
    </source>
</reference>
<comment type="caution">
    <text evidence="14">The sequence shown here is derived from an EMBL/GenBank/DDBJ whole genome shotgun (WGS) entry which is preliminary data.</text>
</comment>
<evidence type="ECO:0000256" key="9">
    <source>
        <dbReference type="ARBA" id="ARBA00023237"/>
    </source>
</evidence>
<keyword evidence="6 11" id="KW-0798">TonB box</keyword>
<name>A0A556AWQ4_9BURK</name>
<dbReference type="CDD" id="cd01347">
    <property type="entry name" value="ligand_gated_channel"/>
    <property type="match status" value="1"/>
</dbReference>
<comment type="similarity">
    <text evidence="2 10 11">Belongs to the TonB-dependent receptor family.</text>
</comment>
<evidence type="ECO:0000256" key="5">
    <source>
        <dbReference type="ARBA" id="ARBA00022692"/>
    </source>
</evidence>
<dbReference type="InterPro" id="IPR039426">
    <property type="entry name" value="TonB-dep_rcpt-like"/>
</dbReference>
<sequence>MVGKHTIHNTPDERRASHTTVGLRALPLAMVLAYAATPDIASAQNTGQDEATQLAPVVVYGTTGSSTGGTGAYTATGPSSLSSGLDLTLRETPQSVSVITSQRMQDQNLTQLTDVANQTPGLVVSQGGNVGSDSSPIYARGFAIDTYMIDGTRMTGSYSSIYQSQDMSLYDRVEVVRGAAGMMNGVGAPGGAINMVRKKPFDDFRASATVDLGSWRSRRGSVDLSTPLNETGSVRARMVATLQDSDAYIDRFNDRRKVFYGVVEADLGSATVLRGGISHQRHDLTGHSRGGLPAYASDGERLYWSRSDSAAADWASSRRHETSLFADLEHRFANGWQLRLNAGHTITDSDELVGYVGGTPDRHTGAGANIWATHWVYKPKQDALNLAANGSFSLFGREHEAAFGANWSRTRYESPSYTNWSHAGWDQNIPDIFNWDGSYPAEPYNPAVGTHGIDERNNGLFGSLRLRPADALAVIVGTRWVDWRRDQLSYNYASGVNSGILRAERKFVPYAAVTYDLSDQWTAYTSYTTIFTPQNNMTVDGDYIDPLSGESYEAGVKAAFFDERLNLGAALYQIRENNKAIAIPDTYAPDGSQAYEAVSGARTRGFEIELSGQVRPGWEIAASFARNSTQDREGERINTNLPQSMAKLFTTYRMDGLVDGLTLGGGVRWQSKIYSENQGPNQDATFTQPAYAVVDLLARYDISPRLSTALHVYNLFDKSYYLSTGSSYYGSPRAFVVSLTGRY</sequence>
<keyword evidence="5 10" id="KW-0812">Transmembrane</keyword>
<evidence type="ECO:0000259" key="12">
    <source>
        <dbReference type="Pfam" id="PF00593"/>
    </source>
</evidence>
<dbReference type="Pfam" id="PF00593">
    <property type="entry name" value="TonB_dep_Rec_b-barrel"/>
    <property type="match status" value="1"/>
</dbReference>
<dbReference type="Gene3D" id="2.170.130.10">
    <property type="entry name" value="TonB-dependent receptor, plug domain"/>
    <property type="match status" value="1"/>
</dbReference>
<proteinExistence type="inferred from homology"/>
<dbReference type="SUPFAM" id="SSF56935">
    <property type="entry name" value="Porins"/>
    <property type="match status" value="1"/>
</dbReference>
<organism evidence="14 15">
    <name type="scientific">Verticiella sediminum</name>
    <dbReference type="NCBI Taxonomy" id="1247510"/>
    <lineage>
        <taxon>Bacteria</taxon>
        <taxon>Pseudomonadati</taxon>
        <taxon>Pseudomonadota</taxon>
        <taxon>Betaproteobacteria</taxon>
        <taxon>Burkholderiales</taxon>
        <taxon>Alcaligenaceae</taxon>
        <taxon>Verticiella</taxon>
    </lineage>
</organism>
<evidence type="ECO:0000256" key="6">
    <source>
        <dbReference type="ARBA" id="ARBA00023077"/>
    </source>
</evidence>
<dbReference type="GO" id="GO:0015344">
    <property type="term" value="F:siderophore uptake transmembrane transporter activity"/>
    <property type="evidence" value="ECO:0007669"/>
    <property type="project" value="TreeGrafter"/>
</dbReference>
<evidence type="ECO:0000259" key="13">
    <source>
        <dbReference type="Pfam" id="PF07715"/>
    </source>
</evidence>
<dbReference type="InterPro" id="IPR000531">
    <property type="entry name" value="Beta-barrel_TonB"/>
</dbReference>
<keyword evidence="9 10" id="KW-0998">Cell outer membrane</keyword>
<dbReference type="PANTHER" id="PTHR32552">
    <property type="entry name" value="FERRICHROME IRON RECEPTOR-RELATED"/>
    <property type="match status" value="1"/>
</dbReference>
<dbReference type="InterPro" id="IPR037066">
    <property type="entry name" value="Plug_dom_sf"/>
</dbReference>
<evidence type="ECO:0000256" key="3">
    <source>
        <dbReference type="ARBA" id="ARBA00022448"/>
    </source>
</evidence>
<dbReference type="InterPro" id="IPR012910">
    <property type="entry name" value="Plug_dom"/>
</dbReference>
<accession>A0A556AWQ4</accession>
<dbReference type="GO" id="GO:0009279">
    <property type="term" value="C:cell outer membrane"/>
    <property type="evidence" value="ECO:0007669"/>
    <property type="project" value="UniProtKB-SubCell"/>
</dbReference>
<dbReference type="InterPro" id="IPR010105">
    <property type="entry name" value="TonB_sidphr_rcpt"/>
</dbReference>
<evidence type="ECO:0000313" key="15">
    <source>
        <dbReference type="Proteomes" id="UP000318405"/>
    </source>
</evidence>
<dbReference type="Proteomes" id="UP000318405">
    <property type="component" value="Unassembled WGS sequence"/>
</dbReference>